<sequence length="2606" mass="290175">MMLGLVQLLVGFVAAWETLEYVLRYGLLLSALKSLVFVGFVSAASCLALLVLAKVVTWVLRRVAKLSIGCRSYGLNYLRGITINSPKGPLQSLSIGEIRLGLRKPLTQLGFTILTQGSFLQLRISDFDIVLRQPAKSTNKKKSPPRKSTSPSPSSDKPKGKAKGQAKWRLITNVASLLSLSIVELRLKAPKAALGIKELKIDLSKSGALHPVLHVEIHLIPLFVQALEVDGTENDTSLFNKLDWWVSGQYCSAMDTSDGSSFLFEDIALSCELHQRDKGIRVKNFDLMFGPIVVNLEEKLFTKKLPASDVADQKDEPIVDNKPAAKPEGSKLLSLNKKIDLLPEKVSFNMSKLDLKFLPKDHGLSLNNEIASISVRVMKSQSQNDSGEAATHLWLETDVTDIHLLMDGATSVLEVVKITTIVSANIPTQSTLPIRAEVNIKISGAQCNLIISRIKPLILLKPAKKKPLVLHESPQHEKAPKEKLPLALVFAFSAPELSVVLYSLDDIPLFHCCLLSTHVSASKLVDKGPEMHARLGELKFIVVAKHQQLVNESISGTLLHISQSTLDLEQKDAGKDNGVDHTKSALSVNVSGIGMHFCFYYLELLCTTAMSYKGFLKSIRPPKKRPVQESSSQKSTKNAKGAQLVKISVEKCSVLYLGDMRLEDMSVADPKRVNFGSQGGRVMIIDDANGGPRMAYVNSASLPDHKHVNFSTSLEINRFGVSLNKEKHSMQVEVGRSRLTHKEYQFDNNPTEEVTLFEVQKAKFVKRSGGPNDSAVCSLINVTDVAVWWEPDPCLELLEVATRLKSVLHRLKLQNSVTEVKEETVHVDTLTKKDPTDHSQQEKAQKKRESVIAIDVESLKISGELADGVEATVHVGSIFSENAKIGVLVEGVALSFCGAQLFKSSRMQISRIPISVSDSLPDKKVQSAATCDWVIQLRDVYICLPFRLQLRAIDDAVEDTLRALKLISAAKTSVLFPEKKPSSSSNNSKKSKSKSTVFRYVRVIVRDLTAEIEEEPLQGWLDEHISLMKNVFNESIVRLDLLDSAKYKDSPKENLDGSASEKSNDCPDVYVDAPGLHSLEKLREEIHIQAFKSYYQACQKLSVSEGSGSCTSGFQSGFKMSTRRSSVLSICAKDVDVSLSKIDGGDEGMISFIKNMDPVCAKNDIPFSRLYGSNFTLKAKSLSAYIRDYTFPLFSGTSAKCNGRLVLGQQATTFQPQVRQDVYVGKWWRVNLLRSATGYTPPMKTYCDIPLSFQRGEVSFGVGYEPVFADISYAFTCALRRANLAKRWYFERPEPPRKERSLPWWDDMRNYIHGEFSLRLAETMWHLPAATSPYEKLDQLLIRTGHIEIRYVDGYVSLSSECLKVYITSLDSLAKKCILEPPHHTAIPFLETPYFFMDIKIEWGCDSGNPMDHYIFALPIEGKPRDKVLDPFRSTSLSLKWSFSLKPSTTESVESQHKTQEVSNDSPTLNVGAHDLLWLTKWGGLYFLPPHKLRLFSRFPRFGVPRFIRSGNLPLDRVMTEQCIRFDATLLQINNMPLQANDPAEGLTLHFTKLRVEISSSRGKQIFTFDCKRETLDLVYMGIDMHLLKVFINNIPEQTNSKDAQVESKNLHTKVTDSALSDKGKTKTRSTEKRRDDGFFLYSDYFTIRKQTPKADAARLSEWQEDGRKKSDKTPFKSEFDGGDESDHAQSGSDEEGFNVVVADNCQRVFVHGLKILWNLENRAAVLSWVGGLTQAFQPPKPSPSRQYTQRKILEKKLAIKEAEMSNDGAVNSSPSASQSSDPPQQTKSSDPPSSSGSSKPEPTSSSETAVKPSNTSDYEEEGTSLFMVNIVQPQFNLHSEEASGRLLLAAGSGRVMVRSFQSVVQVGQDMFEKALGASNVSIGETKPEMTWSRFEVSVMLEHVQAHVAPTDVDPGAGIQWLPKIHRRSSEVKRTGALLERVFMPCQMFFRITRHKGGNPELKVKPLKELAFNSPDITAGMTSRQFQVMMDVLTNLLLARTPRNRKSNLCYPLDDDDDNDIAEESDAVVPDGVEEVELAKIHVEVKEREHKILFDDIRILSTGSEVSGDPSQSPKSDDATSVVTGSKSMLVKRLKKELVNVRTGRKEAYCMLRSAMQKAAQVRLMEKEKNKSPSCAMRVSMRINKVVWSMLADGKAFSEAEINDIIYDFDRDYKDIGIAQLTTKLFVLRNGLVNAKSDTVVAPWNPPSEWGKTAMLRVNARQGAPTDGNSVIESLQVDIYPLKIHLTEAMYRMMWGYFFPGDEQHPQKRQELFKVSTTAGTRRVKKGSSVTETTSPSNQSSKESALDRTWEENVAESVANELVSQIQGQSNAQTESQDASKDAKLVRSARSTREEKKPVEPNEVKQSRPQKMMDFRNIKISQVELLLTYEGLPFAVSDVRLLMDTFHREDFTGTWPRLFSRVKKHIVWGVLKSVTGMQGKKFKGKSSSQKEPTAGLIAASDLNLSDSDDEGGNSDQLPAFLRKQSDGAGDGFTTSVKGLFSSQKKKAMHFVLKTMKGDGDQDFQGERSENDIEFSPFARQLTITKTKKLIKRHTKKLKPKGTEQEEHGGPELPPRAPSGHHAGSSSSSSSSSDSDEPVLVEMSPKD</sequence>
<proteinExistence type="predicted"/>
<keyword evidence="2" id="KW-1185">Reference proteome</keyword>
<accession>A0ACD5WVS2</accession>
<reference evidence="1" key="2">
    <citation type="submission" date="2025-09" db="UniProtKB">
        <authorList>
            <consortium name="EnsemblPlants"/>
        </authorList>
    </citation>
    <scope>IDENTIFICATION</scope>
</reference>
<name>A0ACD5WVS2_AVESA</name>
<reference evidence="1" key="1">
    <citation type="submission" date="2021-05" db="EMBL/GenBank/DDBJ databases">
        <authorList>
            <person name="Scholz U."/>
            <person name="Mascher M."/>
            <person name="Fiebig A."/>
        </authorList>
    </citation>
    <scope>NUCLEOTIDE SEQUENCE [LARGE SCALE GENOMIC DNA]</scope>
</reference>
<evidence type="ECO:0000313" key="1">
    <source>
        <dbReference type="EnsemblPlants" id="AVESA.00010b.r2.4CG1316000.1.CDS"/>
    </source>
</evidence>
<dbReference type="EnsemblPlants" id="AVESA.00010b.r2.4CG1316000.1">
    <property type="protein sequence ID" value="AVESA.00010b.r2.4CG1316000.1.CDS"/>
    <property type="gene ID" value="AVESA.00010b.r2.4CG1316000"/>
</dbReference>
<evidence type="ECO:0000313" key="2">
    <source>
        <dbReference type="Proteomes" id="UP001732700"/>
    </source>
</evidence>
<organism evidence="1 2">
    <name type="scientific">Avena sativa</name>
    <name type="common">Oat</name>
    <dbReference type="NCBI Taxonomy" id="4498"/>
    <lineage>
        <taxon>Eukaryota</taxon>
        <taxon>Viridiplantae</taxon>
        <taxon>Streptophyta</taxon>
        <taxon>Embryophyta</taxon>
        <taxon>Tracheophyta</taxon>
        <taxon>Spermatophyta</taxon>
        <taxon>Magnoliopsida</taxon>
        <taxon>Liliopsida</taxon>
        <taxon>Poales</taxon>
        <taxon>Poaceae</taxon>
        <taxon>BOP clade</taxon>
        <taxon>Pooideae</taxon>
        <taxon>Poodae</taxon>
        <taxon>Poeae</taxon>
        <taxon>Poeae Chloroplast Group 1 (Aveneae type)</taxon>
        <taxon>Aveninae</taxon>
        <taxon>Avena</taxon>
    </lineage>
</organism>
<protein>
    <submittedName>
        <fullName evidence="1">Uncharacterized protein</fullName>
    </submittedName>
</protein>
<dbReference type="Proteomes" id="UP001732700">
    <property type="component" value="Chromosome 4C"/>
</dbReference>